<accession>A0A6L5X7B4</accession>
<keyword evidence="4" id="KW-0804">Transcription</keyword>
<comment type="caution">
    <text evidence="7">The sequence shown here is derived from an EMBL/GenBank/DDBJ whole genome shotgun (WGS) entry which is preliminary data.</text>
</comment>
<dbReference type="SMART" id="SM01134">
    <property type="entry name" value="DeoRC"/>
    <property type="match status" value="1"/>
</dbReference>
<reference evidence="7 8" key="1">
    <citation type="submission" date="2019-08" db="EMBL/GenBank/DDBJ databases">
        <title>In-depth cultivation of the pig gut microbiome towards novel bacterial diversity and tailored functional studies.</title>
        <authorList>
            <person name="Wylensek D."/>
            <person name="Hitch T.C.A."/>
            <person name="Clavel T."/>
        </authorList>
    </citation>
    <scope>NUCLEOTIDE SEQUENCE [LARGE SCALE GENOMIC DNA]</scope>
    <source>
        <strain evidence="7 8">Oil+RF-744-WCA-WT-11</strain>
    </source>
</reference>
<dbReference type="SUPFAM" id="SSF100950">
    <property type="entry name" value="NagB/RpiA/CoA transferase-like"/>
    <property type="match status" value="1"/>
</dbReference>
<evidence type="ECO:0000256" key="2">
    <source>
        <dbReference type="ARBA" id="ARBA00022491"/>
    </source>
</evidence>
<dbReference type="InterPro" id="IPR036390">
    <property type="entry name" value="WH_DNA-bd_sf"/>
</dbReference>
<organism evidence="7 8">
    <name type="scientific">Porcincola intestinalis</name>
    <dbReference type="NCBI Taxonomy" id="2606632"/>
    <lineage>
        <taxon>Bacteria</taxon>
        <taxon>Bacillati</taxon>
        <taxon>Bacillota</taxon>
        <taxon>Clostridia</taxon>
        <taxon>Lachnospirales</taxon>
        <taxon>Lachnospiraceae</taxon>
        <taxon>Porcincola</taxon>
    </lineage>
</organism>
<dbReference type="InterPro" id="IPR014036">
    <property type="entry name" value="DeoR-like_C"/>
</dbReference>
<sequence length="255" mass="28263">MFTEERQQKILESLRESGKVRVRDLSERFGVTDDCIRKDLKTLENAGSLKRIYGGALLSRDYTLNREVVQRRTVHTEEKKIIAAKAASLIRPGETLFLDVSTTNVLIAQNLAASGIKVRVVTNMIDILEELVKSPSITPIATGGRMHTSVNGFIGIEAAAAIRSYSFDQGFFGCCGIDATDSDYSLTTLGAEDGLTKRAALKASRHKYVLMEHQKFDSNECYKYAKLDDIDAVITDEEPNPEIRELIESVGVDII</sequence>
<evidence type="ECO:0000313" key="7">
    <source>
        <dbReference type="EMBL" id="MSS15308.1"/>
    </source>
</evidence>
<gene>
    <name evidence="7" type="ORF">FYJ35_09715</name>
</gene>
<dbReference type="Gene3D" id="1.10.10.10">
    <property type="entry name" value="Winged helix-like DNA-binding domain superfamily/Winged helix DNA-binding domain"/>
    <property type="match status" value="1"/>
</dbReference>
<dbReference type="PROSITE" id="PS51000">
    <property type="entry name" value="HTH_DEOR_2"/>
    <property type="match status" value="1"/>
</dbReference>
<dbReference type="SMART" id="SM00420">
    <property type="entry name" value="HTH_DEOR"/>
    <property type="match status" value="1"/>
</dbReference>
<dbReference type="PANTHER" id="PTHR30363:SF4">
    <property type="entry name" value="GLYCEROL-3-PHOSPHATE REGULON REPRESSOR"/>
    <property type="match status" value="1"/>
</dbReference>
<dbReference type="PRINTS" id="PR00037">
    <property type="entry name" value="HTHLACR"/>
</dbReference>
<dbReference type="Proteomes" id="UP000481852">
    <property type="component" value="Unassembled WGS sequence"/>
</dbReference>
<keyword evidence="8" id="KW-1185">Reference proteome</keyword>
<dbReference type="RefSeq" id="WP_154526018.1">
    <property type="nucleotide sequence ID" value="NZ_JAQYJL010000019.1"/>
</dbReference>
<evidence type="ECO:0000256" key="1">
    <source>
        <dbReference type="ARBA" id="ARBA00021390"/>
    </source>
</evidence>
<dbReference type="SUPFAM" id="SSF46785">
    <property type="entry name" value="Winged helix' DNA-binding domain"/>
    <property type="match status" value="1"/>
</dbReference>
<keyword evidence="3" id="KW-0805">Transcription regulation</keyword>
<proteinExistence type="predicted"/>
<evidence type="ECO:0000313" key="8">
    <source>
        <dbReference type="Proteomes" id="UP000481852"/>
    </source>
</evidence>
<dbReference type="InterPro" id="IPR050313">
    <property type="entry name" value="Carb_Metab_HTH_regulators"/>
</dbReference>
<keyword evidence="2" id="KW-0678">Repressor</keyword>
<dbReference type="GO" id="GO:0003700">
    <property type="term" value="F:DNA-binding transcription factor activity"/>
    <property type="evidence" value="ECO:0007669"/>
    <property type="project" value="InterPro"/>
</dbReference>
<dbReference type="Pfam" id="PF08220">
    <property type="entry name" value="HTH_DeoR"/>
    <property type="match status" value="1"/>
</dbReference>
<feature type="domain" description="HTH deoR-type" evidence="6">
    <location>
        <begin position="3"/>
        <end position="58"/>
    </location>
</feature>
<dbReference type="InterPro" id="IPR037171">
    <property type="entry name" value="NagB/RpiA_transferase-like"/>
</dbReference>
<evidence type="ECO:0000259" key="6">
    <source>
        <dbReference type="PROSITE" id="PS51000"/>
    </source>
</evidence>
<evidence type="ECO:0000256" key="4">
    <source>
        <dbReference type="ARBA" id="ARBA00023163"/>
    </source>
</evidence>
<dbReference type="EMBL" id="VULZ01000010">
    <property type="protein sequence ID" value="MSS15308.1"/>
    <property type="molecule type" value="Genomic_DNA"/>
</dbReference>
<evidence type="ECO:0000256" key="3">
    <source>
        <dbReference type="ARBA" id="ARBA00023015"/>
    </source>
</evidence>
<protein>
    <recommendedName>
        <fullName evidence="1">Lactose phosphotransferase system repressor</fullName>
    </recommendedName>
</protein>
<dbReference type="AlphaFoldDB" id="A0A6L5X7B4"/>
<name>A0A6L5X7B4_9FIRM</name>
<dbReference type="PANTHER" id="PTHR30363">
    <property type="entry name" value="HTH-TYPE TRANSCRIPTIONAL REGULATOR SRLR-RELATED"/>
    <property type="match status" value="1"/>
</dbReference>
<dbReference type="Pfam" id="PF00455">
    <property type="entry name" value="DeoRC"/>
    <property type="match status" value="1"/>
</dbReference>
<dbReference type="InterPro" id="IPR036388">
    <property type="entry name" value="WH-like_DNA-bd_sf"/>
</dbReference>
<dbReference type="InterPro" id="IPR001034">
    <property type="entry name" value="DeoR_HTH"/>
</dbReference>
<comment type="function">
    <text evidence="5">Repressor of the lactose catabolism operon. Galactose-6-phosphate is the inducer.</text>
</comment>
<evidence type="ECO:0000256" key="5">
    <source>
        <dbReference type="ARBA" id="ARBA00024937"/>
    </source>
</evidence>